<organism evidence="1 2">
    <name type="scientific">Senna tora</name>
    <dbReference type="NCBI Taxonomy" id="362788"/>
    <lineage>
        <taxon>Eukaryota</taxon>
        <taxon>Viridiplantae</taxon>
        <taxon>Streptophyta</taxon>
        <taxon>Embryophyta</taxon>
        <taxon>Tracheophyta</taxon>
        <taxon>Spermatophyta</taxon>
        <taxon>Magnoliopsida</taxon>
        <taxon>eudicotyledons</taxon>
        <taxon>Gunneridae</taxon>
        <taxon>Pentapetalae</taxon>
        <taxon>rosids</taxon>
        <taxon>fabids</taxon>
        <taxon>Fabales</taxon>
        <taxon>Fabaceae</taxon>
        <taxon>Caesalpinioideae</taxon>
        <taxon>Cassia clade</taxon>
        <taxon>Senna</taxon>
    </lineage>
</organism>
<name>A0A834X342_9FABA</name>
<evidence type="ECO:0000313" key="1">
    <source>
        <dbReference type="EMBL" id="KAF7837623.1"/>
    </source>
</evidence>
<sequence length="85" mass="9721">MASWKKTITSPFKKACTFFNQQSPRDHHHKKSQAVIWFGYDFAEQENRGMDLHGEVMACGYEDVQVMWSILDKSKSSSACNITSS</sequence>
<accession>A0A834X342</accession>
<gene>
    <name evidence="1" type="ORF">G2W53_006105</name>
</gene>
<dbReference type="PANTHER" id="PTHR33181:SF10">
    <property type="entry name" value="SSRA-BINDING PROTEIN"/>
    <property type="match status" value="1"/>
</dbReference>
<keyword evidence="2" id="KW-1185">Reference proteome</keyword>
<dbReference type="OrthoDB" id="1858060at2759"/>
<proteinExistence type="predicted"/>
<comment type="caution">
    <text evidence="1">The sequence shown here is derived from an EMBL/GenBank/DDBJ whole genome shotgun (WGS) entry which is preliminary data.</text>
</comment>
<dbReference type="AlphaFoldDB" id="A0A834X342"/>
<dbReference type="EMBL" id="JAAIUW010000003">
    <property type="protein sequence ID" value="KAF7837623.1"/>
    <property type="molecule type" value="Genomic_DNA"/>
</dbReference>
<evidence type="ECO:0000313" key="2">
    <source>
        <dbReference type="Proteomes" id="UP000634136"/>
    </source>
</evidence>
<protein>
    <submittedName>
        <fullName evidence="1">Uncharacterized protein</fullName>
    </submittedName>
</protein>
<dbReference type="PANTHER" id="PTHR33181">
    <property type="entry name" value="OS01G0778500 PROTEIN"/>
    <property type="match status" value="1"/>
</dbReference>
<dbReference type="Proteomes" id="UP000634136">
    <property type="component" value="Unassembled WGS sequence"/>
</dbReference>
<reference evidence="1" key="1">
    <citation type="submission" date="2020-09" db="EMBL/GenBank/DDBJ databases">
        <title>Genome-Enabled Discovery of Anthraquinone Biosynthesis in Senna tora.</title>
        <authorList>
            <person name="Kang S.-H."/>
            <person name="Pandey R.P."/>
            <person name="Lee C.-M."/>
            <person name="Sim J.-S."/>
            <person name="Jeong J.-T."/>
            <person name="Choi B.-S."/>
            <person name="Jung M."/>
            <person name="Ginzburg D."/>
            <person name="Zhao K."/>
            <person name="Won S.Y."/>
            <person name="Oh T.-J."/>
            <person name="Yu Y."/>
            <person name="Kim N.-H."/>
            <person name="Lee O.R."/>
            <person name="Lee T.-H."/>
            <person name="Bashyal P."/>
            <person name="Kim T.-S."/>
            <person name="Lee W.-H."/>
            <person name="Kawkins C."/>
            <person name="Kim C.-K."/>
            <person name="Kim J.S."/>
            <person name="Ahn B.O."/>
            <person name="Rhee S.Y."/>
            <person name="Sohng J.K."/>
        </authorList>
    </citation>
    <scope>NUCLEOTIDE SEQUENCE</scope>
    <source>
        <tissue evidence="1">Leaf</tissue>
    </source>
</reference>